<protein>
    <submittedName>
        <fullName evidence="1">Uncharacterized protein</fullName>
    </submittedName>
</protein>
<keyword evidence="2" id="KW-1185">Reference proteome</keyword>
<reference evidence="1" key="1">
    <citation type="submission" date="2022-04" db="EMBL/GenBank/DDBJ databases">
        <title>Halocatena sp. nov., isolated from a salt lake.</title>
        <authorList>
            <person name="Cui H.-L."/>
        </authorList>
    </citation>
    <scope>NUCLEOTIDE SEQUENCE</scope>
    <source>
        <strain evidence="1">AD-1</strain>
        <plasmid evidence="1">unnamed3</plasmid>
    </source>
</reference>
<geneLocation type="plasmid" evidence="1 2">
    <name>unnamed3</name>
</geneLocation>
<name>A0A8U0A8C4_9EURY</name>
<evidence type="ECO:0000313" key="1">
    <source>
        <dbReference type="EMBL" id="UPM45224.1"/>
    </source>
</evidence>
<dbReference type="Proteomes" id="UP000831768">
    <property type="component" value="Plasmid unnamed3"/>
</dbReference>
<dbReference type="AlphaFoldDB" id="A0A8U0A8C4"/>
<sequence>MLLGRVSETVVRRASVVVTVVS</sequence>
<proteinExistence type="predicted"/>
<organism evidence="1 2">
    <name type="scientific">Halocatena salina</name>
    <dbReference type="NCBI Taxonomy" id="2934340"/>
    <lineage>
        <taxon>Archaea</taxon>
        <taxon>Methanobacteriati</taxon>
        <taxon>Methanobacteriota</taxon>
        <taxon>Stenosarchaea group</taxon>
        <taxon>Halobacteria</taxon>
        <taxon>Halobacteriales</taxon>
        <taxon>Natronomonadaceae</taxon>
        <taxon>Halocatena</taxon>
    </lineage>
</organism>
<evidence type="ECO:0000313" key="2">
    <source>
        <dbReference type="Proteomes" id="UP000831768"/>
    </source>
</evidence>
<accession>A0A8U0A8C4</accession>
<keyword evidence="1" id="KW-0614">Plasmid</keyword>
<dbReference type="KEGG" id="haad:MW046_17385"/>
<gene>
    <name evidence="1" type="ORF">MW046_17385</name>
</gene>
<dbReference type="EMBL" id="CP096022">
    <property type="protein sequence ID" value="UPM45224.1"/>
    <property type="molecule type" value="Genomic_DNA"/>
</dbReference>